<dbReference type="RefSeq" id="WP_107562986.1">
    <property type="nucleotide sequence ID" value="NZ_NVQC01000023.1"/>
</dbReference>
<gene>
    <name evidence="3" type="ORF">CLG94_09500</name>
</gene>
<dbReference type="Pfam" id="PF13231">
    <property type="entry name" value="PMT_2"/>
    <property type="match status" value="1"/>
</dbReference>
<comment type="caution">
    <text evidence="3">The sequence shown here is derived from an EMBL/GenBank/DDBJ whole genome shotgun (WGS) entry which is preliminary data.</text>
</comment>
<feature type="transmembrane region" description="Helical" evidence="1">
    <location>
        <begin position="116"/>
        <end position="138"/>
    </location>
</feature>
<feature type="transmembrane region" description="Helical" evidence="1">
    <location>
        <begin position="267"/>
        <end position="287"/>
    </location>
</feature>
<dbReference type="AlphaFoldDB" id="A0A2T4TWL1"/>
<feature type="domain" description="Glycosyltransferase RgtA/B/C/D-like" evidence="2">
    <location>
        <begin position="117"/>
        <end position="240"/>
    </location>
</feature>
<keyword evidence="4" id="KW-1185">Reference proteome</keyword>
<evidence type="ECO:0000313" key="4">
    <source>
        <dbReference type="Proteomes" id="UP000241436"/>
    </source>
</evidence>
<feature type="transmembrane region" description="Helical" evidence="1">
    <location>
        <begin position="20"/>
        <end position="38"/>
    </location>
</feature>
<feature type="transmembrane region" description="Helical" evidence="1">
    <location>
        <begin position="479"/>
        <end position="509"/>
    </location>
</feature>
<feature type="transmembrane region" description="Helical" evidence="1">
    <location>
        <begin position="318"/>
        <end position="336"/>
    </location>
</feature>
<feature type="transmembrane region" description="Helical" evidence="1">
    <location>
        <begin position="376"/>
        <end position="396"/>
    </location>
</feature>
<feature type="transmembrane region" description="Helical" evidence="1">
    <location>
        <begin position="238"/>
        <end position="255"/>
    </location>
</feature>
<keyword evidence="1" id="KW-0812">Transmembrane</keyword>
<protein>
    <recommendedName>
        <fullName evidence="2">Glycosyltransferase RgtA/B/C/D-like domain-containing protein</fullName>
    </recommendedName>
</protein>
<dbReference type="Proteomes" id="UP000241436">
    <property type="component" value="Unassembled WGS sequence"/>
</dbReference>
<reference evidence="3 4" key="1">
    <citation type="submission" date="2017-09" db="EMBL/GenBank/DDBJ databases">
        <title>Bloom of a denitrifying methanotroph, Candidatus Methylomirabilis limnetica, in a deep stratified lake.</title>
        <authorList>
            <person name="Graf J.S."/>
            <person name="Marchant H.K."/>
            <person name="Tienken D."/>
            <person name="Hach P.F."/>
            <person name="Brand A."/>
            <person name="Schubert C.J."/>
            <person name="Kuypers M.M."/>
            <person name="Milucka J."/>
        </authorList>
    </citation>
    <scope>NUCLEOTIDE SEQUENCE [LARGE SCALE GENOMIC DNA]</scope>
    <source>
        <strain evidence="3 4">Zug</strain>
    </source>
</reference>
<accession>A0A2T4TWL1</accession>
<evidence type="ECO:0000313" key="3">
    <source>
        <dbReference type="EMBL" id="PTL35494.1"/>
    </source>
</evidence>
<name>A0A2T4TWL1_9BACT</name>
<feature type="transmembrane region" description="Helical" evidence="1">
    <location>
        <begin position="83"/>
        <end position="104"/>
    </location>
</feature>
<dbReference type="EMBL" id="NVQC01000023">
    <property type="protein sequence ID" value="PTL35494.1"/>
    <property type="molecule type" value="Genomic_DNA"/>
</dbReference>
<sequence length="522" mass="57373">MTSEPSGITHGKQEPRTFPAFLTLSTLFGFFLVAFLSVSSGTIASSDGVTVFNVTQALVECGEIAVKGDNVAEGVAGRLYSRYGIGLSLAAIPFYLLGKAMTLFSPAHLDPLVLKGAVSITNAAIGALACILLFLTALRLGYSQSVAFLLTVAFAFSTFFIVYTTKSFLTQPLETLSMLGSIYHLVRSRDDGIPCRPFYAGLFAGVGILTKWFFVINLPILTAYLLITSVRGRRVRDLVFFSIPVGMAFALGLGYNYMRFGSVWQTGYAGILSFSTPLLVGLYGLLLSSGKSLFLYAPVTLLGVASLRPFAKDRKYEMWLFLGLLLVNLLVVSKFYDWSGEGAWGPRYLTLVLPCLILPIGSLLEGGSRTIKRGFIGLMLLGVLVQFGGLSVYYGTYYRTIGEFPYQLERENPLFLYKVRFIPNYSPVWGQFDMAVRNWKAFVHGEKPVFAIEARDERIPLSETDRNKLSETLDLWFAYAYYAGVPLGLCLTGMVSLMGSAVVLGWVAARSCRGCSRPRPRI</sequence>
<reference evidence="4" key="2">
    <citation type="journal article" date="2018" name="Environ. Microbiol.">
        <title>Bloom of a denitrifying methanotroph, 'Candidatus Methylomirabilis limnetica', in a deep stratified lake.</title>
        <authorList>
            <person name="Graf J.S."/>
            <person name="Mayr M.J."/>
            <person name="Marchant H.K."/>
            <person name="Tienken D."/>
            <person name="Hach P.F."/>
            <person name="Brand A."/>
            <person name="Schubert C.J."/>
            <person name="Kuypers M.M."/>
            <person name="Milucka J."/>
        </authorList>
    </citation>
    <scope>NUCLEOTIDE SEQUENCE [LARGE SCALE GENOMIC DNA]</scope>
    <source>
        <strain evidence="4">Zug</strain>
    </source>
</reference>
<feature type="transmembrane region" description="Helical" evidence="1">
    <location>
        <begin position="198"/>
        <end position="226"/>
    </location>
</feature>
<evidence type="ECO:0000256" key="1">
    <source>
        <dbReference type="SAM" id="Phobius"/>
    </source>
</evidence>
<dbReference type="InterPro" id="IPR038731">
    <property type="entry name" value="RgtA/B/C-like"/>
</dbReference>
<feature type="transmembrane region" description="Helical" evidence="1">
    <location>
        <begin position="348"/>
        <end position="364"/>
    </location>
</feature>
<keyword evidence="1" id="KW-0472">Membrane</keyword>
<evidence type="ECO:0000259" key="2">
    <source>
        <dbReference type="Pfam" id="PF13231"/>
    </source>
</evidence>
<keyword evidence="1" id="KW-1133">Transmembrane helix</keyword>
<proteinExistence type="predicted"/>
<feature type="transmembrane region" description="Helical" evidence="1">
    <location>
        <begin position="145"/>
        <end position="163"/>
    </location>
</feature>
<organism evidence="3 4">
    <name type="scientific">Candidatus Methylomirabilis limnetica</name>
    <dbReference type="NCBI Taxonomy" id="2033718"/>
    <lineage>
        <taxon>Bacteria</taxon>
        <taxon>Candidatus Methylomirabilota</taxon>
        <taxon>Candidatus Methylomirabilia</taxon>
        <taxon>Candidatus Methylomirabilales</taxon>
        <taxon>Candidatus Methylomirabilaceae</taxon>
        <taxon>Candidatus Methylomirabilis</taxon>
    </lineage>
</organism>
<dbReference type="OrthoDB" id="136918at2"/>